<proteinExistence type="predicted"/>
<evidence type="ECO:0000256" key="6">
    <source>
        <dbReference type="SAM" id="MobiDB-lite"/>
    </source>
</evidence>
<dbReference type="Gene3D" id="1.25.40.20">
    <property type="entry name" value="Ankyrin repeat-containing domain"/>
    <property type="match status" value="1"/>
</dbReference>
<keyword evidence="1 4" id="KW-0728">SH3 domain</keyword>
<dbReference type="GeneID" id="116291017"/>
<dbReference type="SUPFAM" id="SSF48403">
    <property type="entry name" value="Ankyrin repeat"/>
    <property type="match status" value="1"/>
</dbReference>
<feature type="region of interest" description="Disordered" evidence="6">
    <location>
        <begin position="751"/>
        <end position="787"/>
    </location>
</feature>
<evidence type="ECO:0000259" key="7">
    <source>
        <dbReference type="PROSITE" id="PS50002"/>
    </source>
</evidence>
<evidence type="ECO:0000256" key="1">
    <source>
        <dbReference type="ARBA" id="ARBA00022443"/>
    </source>
</evidence>
<dbReference type="Pfam" id="PF12796">
    <property type="entry name" value="Ank_2"/>
    <property type="match status" value="1"/>
</dbReference>
<dbReference type="PROSITE" id="PS50088">
    <property type="entry name" value="ANK_REPEAT"/>
    <property type="match status" value="1"/>
</dbReference>
<feature type="repeat" description="RCC1" evidence="5">
    <location>
        <begin position="302"/>
        <end position="356"/>
    </location>
</feature>
<dbReference type="InterPro" id="IPR036770">
    <property type="entry name" value="Ankyrin_rpt-contain_sf"/>
</dbReference>
<evidence type="ECO:0000259" key="8">
    <source>
        <dbReference type="PROSITE" id="PS50097"/>
    </source>
</evidence>
<dbReference type="PROSITE" id="PS50097">
    <property type="entry name" value="BTB"/>
    <property type="match status" value="1"/>
</dbReference>
<dbReference type="AlphaFoldDB" id="A0A6P8HGA8"/>
<keyword evidence="9" id="KW-1185">Reference proteome</keyword>
<dbReference type="KEGG" id="aten:116291017"/>
<feature type="domain" description="SH3" evidence="7">
    <location>
        <begin position="132"/>
        <end position="191"/>
    </location>
</feature>
<dbReference type="InterPro" id="IPR000210">
    <property type="entry name" value="BTB/POZ_dom"/>
</dbReference>
<name>A0A6P8HGA8_ACTTE</name>
<dbReference type="InterPro" id="IPR002110">
    <property type="entry name" value="Ankyrin_rpt"/>
</dbReference>
<dbReference type="PROSITE" id="PS50012">
    <property type="entry name" value="RCC1_3"/>
    <property type="match status" value="3"/>
</dbReference>
<evidence type="ECO:0000256" key="5">
    <source>
        <dbReference type="PROSITE-ProRule" id="PRU00235"/>
    </source>
</evidence>
<feature type="repeat" description="RCC1" evidence="5">
    <location>
        <begin position="195"/>
        <end position="249"/>
    </location>
</feature>
<evidence type="ECO:0000256" key="2">
    <source>
        <dbReference type="ARBA" id="ARBA00022737"/>
    </source>
</evidence>
<dbReference type="SUPFAM" id="SSF54695">
    <property type="entry name" value="POZ domain"/>
    <property type="match status" value="1"/>
</dbReference>
<dbReference type="PRINTS" id="PR00633">
    <property type="entry name" value="RCCNDNSATION"/>
</dbReference>
<dbReference type="Proteomes" id="UP000515163">
    <property type="component" value="Unplaced"/>
</dbReference>
<reference evidence="10" key="1">
    <citation type="submission" date="2025-08" db="UniProtKB">
        <authorList>
            <consortium name="RefSeq"/>
        </authorList>
    </citation>
    <scope>IDENTIFICATION</scope>
    <source>
        <tissue evidence="10">Tentacle</tissue>
    </source>
</reference>
<evidence type="ECO:0000256" key="3">
    <source>
        <dbReference type="PROSITE-ProRule" id="PRU00023"/>
    </source>
</evidence>
<feature type="domain" description="BTB" evidence="8">
    <location>
        <begin position="609"/>
        <end position="677"/>
    </location>
</feature>
<dbReference type="PROSITE" id="PS50002">
    <property type="entry name" value="SH3"/>
    <property type="match status" value="1"/>
</dbReference>
<accession>A0A6P8HGA8</accession>
<sequence>MMDCTPSCRLPDHATIILSATTREDLPTFQSIVKKVCSNPANLTDRLGRHAIHVAASCGKTDILEWLIKECKVDIEMRDWESGWTPLHRSVFYGKLNCAVRLLQHGAVLYNIDKDDLTPLDLVMLDSPFKLSISVEGKVTSNYETKLSDELSLHVGDVVTDIHVTRSDYWTGNLNGVQGFFPKRCVQLTKQDYRTDLYTWGANTNFTLGHQDESLRQNPELVETLSNDKSTSIKQVVMCKFHSVFLTQDGRLYTCGHGRGGRLGHGDEQTQLAPKLVKSLKEHTCTSAAAAQDHTVVVTDSGSVFTFGLNDMHQLGHTPAPSQCLVPSKIQMKTWKGKHMIGVAAGRYHTVFYTHNEVYTCGLNIGQLGHLKGEKFLTSPRQVTALHHKDITISMVTCSDAAAVCATGKGDIFVLNQYSCQKIVSRFPELTKVLVAGVDVDLNSNYEAAKVQDHVTLTLLNAKGLVYQWKESYGGMRRCKWLLRKELLVADVAVGKQLYIITDRGEMFTCTNAGGGHPVVRPARSSPSPSPYRPFGGWDQKEVINYNVTRCPMVHRGIKVFTDGKSKGFAVLQVDPSTGLVKRPTIRNSTMVDDFVHFLDETMVEDDIHDVNLVVKGRVFPAHAFILASRSPTFRKLLLEEHKKMSHSENVAIMTVKLDNVEDCSVVTKYLQDLYSGLQVNDAILFGSKINNKPTKKTPKAKEVKVSNGLDEGTEDLSLLNLLVQNYEEFTMVDLDDFSALSFLDKEKENDVVEDVSDPMESAKKKPKSTAKTDMKTQPNTKHKRYSTLLKCRLQTTSILQHEQQ</sequence>
<feature type="repeat" description="ANK" evidence="3">
    <location>
        <begin position="82"/>
        <end position="114"/>
    </location>
</feature>
<evidence type="ECO:0000313" key="10">
    <source>
        <dbReference type="RefSeq" id="XP_031553998.1"/>
    </source>
</evidence>
<dbReference type="SUPFAM" id="SSF50985">
    <property type="entry name" value="RCC1/BLIP-II"/>
    <property type="match status" value="1"/>
</dbReference>
<dbReference type="SMART" id="SM00326">
    <property type="entry name" value="SH3"/>
    <property type="match status" value="1"/>
</dbReference>
<evidence type="ECO:0000256" key="4">
    <source>
        <dbReference type="PROSITE-ProRule" id="PRU00192"/>
    </source>
</evidence>
<keyword evidence="2" id="KW-0677">Repeat</keyword>
<gene>
    <name evidence="10" type="primary">LOC116291017</name>
</gene>
<protein>
    <submittedName>
        <fullName evidence="10">Inhibitor of Bruton tyrosine kinase-like</fullName>
    </submittedName>
</protein>
<dbReference type="Gene3D" id="3.30.710.10">
    <property type="entry name" value="Potassium Channel Kv1.1, Chain A"/>
    <property type="match status" value="1"/>
</dbReference>
<dbReference type="Gene3D" id="2.130.10.30">
    <property type="entry name" value="Regulator of chromosome condensation 1/beta-lactamase-inhibitor protein II"/>
    <property type="match status" value="1"/>
</dbReference>
<dbReference type="InterPro" id="IPR000408">
    <property type="entry name" value="Reg_chr_condens"/>
</dbReference>
<dbReference type="RefSeq" id="XP_031553998.1">
    <property type="nucleotide sequence ID" value="XM_031698138.1"/>
</dbReference>
<keyword evidence="3" id="KW-0040">ANK repeat</keyword>
<dbReference type="SUPFAM" id="SSF50044">
    <property type="entry name" value="SH3-domain"/>
    <property type="match status" value="1"/>
</dbReference>
<dbReference type="Pfam" id="PF00415">
    <property type="entry name" value="RCC1"/>
    <property type="match status" value="3"/>
</dbReference>
<dbReference type="PANTHER" id="PTHR22872">
    <property type="entry name" value="BTK-BINDING PROTEIN-RELATED"/>
    <property type="match status" value="1"/>
</dbReference>
<organism evidence="9 10">
    <name type="scientific">Actinia tenebrosa</name>
    <name type="common">Australian red waratah sea anemone</name>
    <dbReference type="NCBI Taxonomy" id="6105"/>
    <lineage>
        <taxon>Eukaryota</taxon>
        <taxon>Metazoa</taxon>
        <taxon>Cnidaria</taxon>
        <taxon>Anthozoa</taxon>
        <taxon>Hexacorallia</taxon>
        <taxon>Actiniaria</taxon>
        <taxon>Actiniidae</taxon>
        <taxon>Actinia</taxon>
    </lineage>
</organism>
<dbReference type="InParanoid" id="A0A6P8HGA8"/>
<dbReference type="InterPro" id="IPR009091">
    <property type="entry name" value="RCC1/BLIP-II"/>
</dbReference>
<feature type="repeat" description="RCC1" evidence="5">
    <location>
        <begin position="250"/>
        <end position="301"/>
    </location>
</feature>
<dbReference type="PROSITE" id="PS50297">
    <property type="entry name" value="ANK_REP_REGION"/>
    <property type="match status" value="1"/>
</dbReference>
<dbReference type="OrthoDB" id="1893551at2759"/>
<dbReference type="InterPro" id="IPR051625">
    <property type="entry name" value="Signaling_Regulatory_Domain"/>
</dbReference>
<dbReference type="SMART" id="SM00225">
    <property type="entry name" value="BTB"/>
    <property type="match status" value="1"/>
</dbReference>
<dbReference type="InterPro" id="IPR011333">
    <property type="entry name" value="SKP1/BTB/POZ_sf"/>
</dbReference>
<dbReference type="SMART" id="SM00248">
    <property type="entry name" value="ANK"/>
    <property type="match status" value="2"/>
</dbReference>
<dbReference type="PANTHER" id="PTHR22872:SF2">
    <property type="entry name" value="INHIBITOR OF BRUTON TYROSINE KINASE"/>
    <property type="match status" value="1"/>
</dbReference>
<dbReference type="InterPro" id="IPR036028">
    <property type="entry name" value="SH3-like_dom_sf"/>
</dbReference>
<dbReference type="Gene3D" id="2.30.30.40">
    <property type="entry name" value="SH3 Domains"/>
    <property type="match status" value="1"/>
</dbReference>
<dbReference type="Pfam" id="PF00651">
    <property type="entry name" value="BTB"/>
    <property type="match status" value="1"/>
</dbReference>
<evidence type="ECO:0000313" key="9">
    <source>
        <dbReference type="Proteomes" id="UP000515163"/>
    </source>
</evidence>
<dbReference type="InterPro" id="IPR001452">
    <property type="entry name" value="SH3_domain"/>
</dbReference>
<dbReference type="Pfam" id="PF14604">
    <property type="entry name" value="SH3_9"/>
    <property type="match status" value="1"/>
</dbReference>